<keyword evidence="6" id="KW-0677">Repeat</keyword>
<dbReference type="SUPFAM" id="SSF63825">
    <property type="entry name" value="YWTD domain"/>
    <property type="match status" value="1"/>
</dbReference>
<dbReference type="STRING" id="407821.A0A087TEW0"/>
<dbReference type="InterPro" id="IPR000152">
    <property type="entry name" value="EGF-type_Asp/Asn_hydroxyl_site"/>
</dbReference>
<dbReference type="Gene3D" id="2.120.10.30">
    <property type="entry name" value="TolB, C-terminal domain"/>
    <property type="match status" value="1"/>
</dbReference>
<keyword evidence="5" id="KW-0732">Signal</keyword>
<feature type="disulfide bond" evidence="10">
    <location>
        <begin position="555"/>
        <end position="572"/>
    </location>
</feature>
<feature type="region of interest" description="Disordered" evidence="12">
    <location>
        <begin position="44"/>
        <end position="69"/>
    </location>
</feature>
<reference evidence="15 16" key="1">
    <citation type="submission" date="2013-11" db="EMBL/GenBank/DDBJ databases">
        <title>Genome sequencing of Stegodyphus mimosarum.</title>
        <authorList>
            <person name="Bechsgaard J."/>
        </authorList>
    </citation>
    <scope>NUCLEOTIDE SEQUENCE [LARGE SCALE GENOMIC DNA]</scope>
</reference>
<dbReference type="Pfam" id="PF07474">
    <property type="entry name" value="G2F"/>
    <property type="match status" value="1"/>
</dbReference>
<dbReference type="GO" id="GO:0060070">
    <property type="term" value="P:canonical Wnt signaling pathway"/>
    <property type="evidence" value="ECO:0007669"/>
    <property type="project" value="TreeGrafter"/>
</dbReference>
<evidence type="ECO:0000256" key="3">
    <source>
        <dbReference type="ARBA" id="ARBA00022530"/>
    </source>
</evidence>
<keyword evidence="3" id="KW-0272">Extracellular matrix</keyword>
<feature type="domain" description="EGF-like" evidence="13">
    <location>
        <begin position="375"/>
        <end position="415"/>
    </location>
</feature>
<feature type="disulfide bond" evidence="10">
    <location>
        <begin position="510"/>
        <end position="527"/>
    </location>
</feature>
<dbReference type="GO" id="GO:0005886">
    <property type="term" value="C:plasma membrane"/>
    <property type="evidence" value="ECO:0007669"/>
    <property type="project" value="TreeGrafter"/>
</dbReference>
<dbReference type="SMART" id="SM00179">
    <property type="entry name" value="EGF_CA"/>
    <property type="match status" value="5"/>
</dbReference>
<feature type="domain" description="EGF-like" evidence="13">
    <location>
        <begin position="545"/>
        <end position="586"/>
    </location>
</feature>
<dbReference type="InterPro" id="IPR018097">
    <property type="entry name" value="EGF_Ca-bd_CS"/>
</dbReference>
<keyword evidence="7" id="KW-0106">Calcium</keyword>
<organism evidence="15 16">
    <name type="scientific">Stegodyphus mimosarum</name>
    <name type="common">African social velvet spider</name>
    <dbReference type="NCBI Taxonomy" id="407821"/>
    <lineage>
        <taxon>Eukaryota</taxon>
        <taxon>Metazoa</taxon>
        <taxon>Ecdysozoa</taxon>
        <taxon>Arthropoda</taxon>
        <taxon>Chelicerata</taxon>
        <taxon>Arachnida</taxon>
        <taxon>Araneae</taxon>
        <taxon>Araneomorphae</taxon>
        <taxon>Entelegynae</taxon>
        <taxon>Eresoidea</taxon>
        <taxon>Eresidae</taxon>
        <taxon>Stegodyphus</taxon>
    </lineage>
</organism>
<dbReference type="PROSITE" id="PS50993">
    <property type="entry name" value="NIDOGEN_G2"/>
    <property type="match status" value="1"/>
</dbReference>
<keyword evidence="9" id="KW-0325">Glycoprotein</keyword>
<feature type="disulfide bond" evidence="10">
    <location>
        <begin position="641"/>
        <end position="658"/>
    </location>
</feature>
<feature type="repeat" description="LDL-receptor class B" evidence="11">
    <location>
        <begin position="942"/>
        <end position="986"/>
    </location>
</feature>
<feature type="domain" description="EGF-like" evidence="13">
    <location>
        <begin position="589"/>
        <end position="628"/>
    </location>
</feature>
<feature type="disulfide bond" evidence="10">
    <location>
        <begin position="425"/>
        <end position="442"/>
    </location>
</feature>
<sequence>MSGDGRLYTLRGSGTEQARNFDRMSNARKAGIWLFHIGNPSGSEGNIMPADLESSHGGDGSSDAQSSSTCADTLLPCPPHSTCVDHPDRKGFCCVCKPNYFGNGRNCVEKNSPQRMNGKVSGIINDIPLQEADLHAYIVTEDGRTYTAVSRVPSAVGSDLQVLTPLGGVVGWLFAVSRSGAPNGFTITGGAFNRTVEVDFPHSGHHVYIEESFLGPDVFNYMRVQVNLRGSVPSIPLGAKIEIQDYEEEYTRVSPGLIRSHASRSYRLEGNVLEVPFTLDQTITYSECEVPMSSTRLKVARNFIVYDAQEQIVRYAMTNKISPLSVEDPCKEGRHECGPHSSCVVEGDSFRCTCDQGYQHIYEEGADGDKAICIDVNECALGRDNCAVHADCINLPGSFACRCKPGYIGNGITCERQKTCADINCDPHADCVAWNHQEEPHCQCRPGYVGNGHTCSPGKEDDCGAVKYCDIRADCVYDEETQTRKCQCRQGFRGNGIVCVEDSCDVADNCSPHGSCLYDAEGEAYYCACLPGYSGDGYYCLPESSFSSCDVINNCHPLAQCVYDSQSQRYHCRCNAGYEGDGQTCTKIEDVSCDQVNSCSLHALCVRDEFSGKYVCRCSEGYEGDGFTCNPIDECNTADNCDANAQCLYDSGSQRYRCQCLPGFKGTGGKGGCALDADVSCNIRNTCHESATCVYDAVDLKYRCQCNPGYNGDGHRCEKSVVPCNVINSCHIRAECLYDPTSRGYRCSCLAGYEGDGYDCRALRSCREDRYLCDRNAECVPHDASGEYVCHCRQGFIGDGITCNVAPQHSGGHLVFAHGMSLLRVPTTPSKSNPGQLLLMEPNQTPVGLTTDCQQGHLYWADASLKVIRRANYNGSEVSMIISHDMLSPEGVAVDWLGRTIYWTDSGKDTIEVASLSKNYRKVLISDGLDNPRGIAVHPGLGKLYWTDWNRSAPKIEVANMDGTGRKELVNDNLGLPNMVVIDFTRNNLCWTDSGLKRIECIGLNGQGRRLVYMPAAYPFGIAVHEDYIYWTDWEIKFLHRVHINGGDAEPLEVPAGGSGRMYGVVSLLSYCPAVGSPCAVDNGGCRYLCLPDGRGGRSCVCPDSSEDGSAGIECNEIIS</sequence>
<feature type="disulfide bond" evidence="10">
    <location>
        <begin position="599"/>
        <end position="616"/>
    </location>
</feature>
<feature type="repeat" description="LDL-receptor class B" evidence="11">
    <location>
        <begin position="856"/>
        <end position="898"/>
    </location>
</feature>
<evidence type="ECO:0000313" key="16">
    <source>
        <dbReference type="Proteomes" id="UP000054359"/>
    </source>
</evidence>
<dbReference type="SMART" id="SM00181">
    <property type="entry name" value="EGF"/>
    <property type="match status" value="13"/>
</dbReference>
<dbReference type="InterPro" id="IPR000742">
    <property type="entry name" value="EGF"/>
</dbReference>
<dbReference type="PANTHER" id="PTHR46513:SF13">
    <property type="entry name" value="EGF-LIKE DOMAIN-CONTAINING PROTEIN"/>
    <property type="match status" value="1"/>
</dbReference>
<feature type="disulfide bond" evidence="10">
    <location>
        <begin position="687"/>
        <end position="704"/>
    </location>
</feature>
<evidence type="ECO:0000256" key="2">
    <source>
        <dbReference type="ARBA" id="ARBA00022525"/>
    </source>
</evidence>
<evidence type="ECO:0000256" key="10">
    <source>
        <dbReference type="PROSITE-ProRule" id="PRU00076"/>
    </source>
</evidence>
<keyword evidence="8 10" id="KW-1015">Disulfide bond</keyword>
<feature type="domain" description="EGF-like" evidence="13">
    <location>
        <begin position="677"/>
        <end position="718"/>
    </location>
</feature>
<evidence type="ECO:0000259" key="14">
    <source>
        <dbReference type="PROSITE" id="PS50993"/>
    </source>
</evidence>
<dbReference type="PANTHER" id="PTHR46513">
    <property type="entry name" value="VITELLOGENIN RECEPTOR-LIKE PROTEIN-RELATED-RELATED"/>
    <property type="match status" value="1"/>
</dbReference>
<dbReference type="InterPro" id="IPR024731">
    <property type="entry name" value="NELL2-like_EGF"/>
</dbReference>
<dbReference type="GO" id="GO:0042813">
    <property type="term" value="F:Wnt receptor activity"/>
    <property type="evidence" value="ECO:0007669"/>
    <property type="project" value="TreeGrafter"/>
</dbReference>
<dbReference type="InterPro" id="IPR000033">
    <property type="entry name" value="LDLR_classB_rpt"/>
</dbReference>
<dbReference type="SMART" id="SM00682">
    <property type="entry name" value="G2F"/>
    <property type="match status" value="1"/>
</dbReference>
<dbReference type="OrthoDB" id="6375837at2759"/>
<dbReference type="InterPro" id="IPR006605">
    <property type="entry name" value="G2_nidogen/fibulin_G2F"/>
</dbReference>
<dbReference type="PROSITE" id="PS01187">
    <property type="entry name" value="EGF_CA"/>
    <property type="match status" value="1"/>
</dbReference>
<dbReference type="PROSITE" id="PS51120">
    <property type="entry name" value="LDLRB"/>
    <property type="match status" value="3"/>
</dbReference>
<dbReference type="GO" id="GO:0005509">
    <property type="term" value="F:calcium ion binding"/>
    <property type="evidence" value="ECO:0007669"/>
    <property type="project" value="InterPro"/>
</dbReference>
<dbReference type="OMA" id="PGTGNQF"/>
<comment type="caution">
    <text evidence="10">Lacks conserved residue(s) required for the propagation of feature annotation.</text>
</comment>
<dbReference type="Pfam" id="PF00058">
    <property type="entry name" value="Ldl_recept_b"/>
    <property type="match status" value="3"/>
</dbReference>
<dbReference type="InterPro" id="IPR049883">
    <property type="entry name" value="NOTCH1_EGF-like"/>
</dbReference>
<feature type="domain" description="EGF-like" evidence="13">
    <location>
        <begin position="762"/>
        <end position="804"/>
    </location>
</feature>
<feature type="domain" description="EGF-like" evidence="13">
    <location>
        <begin position="326"/>
        <end position="364"/>
    </location>
</feature>
<dbReference type="GO" id="GO:0017147">
    <property type="term" value="F:Wnt-protein binding"/>
    <property type="evidence" value="ECO:0007669"/>
    <property type="project" value="TreeGrafter"/>
</dbReference>
<dbReference type="PROSITE" id="PS00010">
    <property type="entry name" value="ASX_HYDROXYL"/>
    <property type="match status" value="1"/>
</dbReference>
<dbReference type="InterPro" id="IPR001881">
    <property type="entry name" value="EGF-like_Ca-bd_dom"/>
</dbReference>
<feature type="repeat" description="LDL-receptor class B" evidence="11">
    <location>
        <begin position="899"/>
        <end position="941"/>
    </location>
</feature>
<evidence type="ECO:0000256" key="8">
    <source>
        <dbReference type="ARBA" id="ARBA00023157"/>
    </source>
</evidence>
<feature type="domain" description="EGF-like" evidence="13">
    <location>
        <begin position="631"/>
        <end position="670"/>
    </location>
</feature>
<evidence type="ECO:0000256" key="4">
    <source>
        <dbReference type="ARBA" id="ARBA00022536"/>
    </source>
</evidence>
<evidence type="ECO:0000256" key="9">
    <source>
        <dbReference type="ARBA" id="ARBA00023180"/>
    </source>
</evidence>
<dbReference type="Pfam" id="PF12947">
    <property type="entry name" value="EGF_3"/>
    <property type="match status" value="3"/>
</dbReference>
<keyword evidence="2" id="KW-0964">Secreted</keyword>
<evidence type="ECO:0000256" key="11">
    <source>
        <dbReference type="PROSITE-ProRule" id="PRU00461"/>
    </source>
</evidence>
<dbReference type="AlphaFoldDB" id="A0A087TEW0"/>
<accession>A0A087TEW0</accession>
<keyword evidence="4 10" id="KW-0245">EGF-like domain</keyword>
<feature type="disulfide bond" evidence="10">
    <location>
        <begin position="77"/>
        <end position="94"/>
    </location>
</feature>
<dbReference type="EMBL" id="KK114896">
    <property type="protein sequence ID" value="KFM63649.1"/>
    <property type="molecule type" value="Genomic_DNA"/>
</dbReference>
<feature type="domain" description="EGF-like" evidence="13">
    <location>
        <begin position="720"/>
        <end position="761"/>
    </location>
</feature>
<feature type="non-terminal residue" evidence="15">
    <location>
        <position position="1120"/>
    </location>
</feature>
<dbReference type="SUPFAM" id="SSF57184">
    <property type="entry name" value="Growth factor receptor domain"/>
    <property type="match status" value="1"/>
</dbReference>
<evidence type="ECO:0000259" key="13">
    <source>
        <dbReference type="PROSITE" id="PS50026"/>
    </source>
</evidence>
<evidence type="ECO:0000256" key="6">
    <source>
        <dbReference type="ARBA" id="ARBA00022737"/>
    </source>
</evidence>
<evidence type="ECO:0000313" key="15">
    <source>
        <dbReference type="EMBL" id="KFM63649.1"/>
    </source>
</evidence>
<dbReference type="InterPro" id="IPR011042">
    <property type="entry name" value="6-blade_b-propeller_TolB-like"/>
</dbReference>
<feature type="disulfide bond" evidence="10">
    <location>
        <begin position="730"/>
        <end position="747"/>
    </location>
</feature>
<feature type="domain" description="EGF-like" evidence="13">
    <location>
        <begin position="66"/>
        <end position="108"/>
    </location>
</feature>
<dbReference type="SMART" id="SM00135">
    <property type="entry name" value="LY"/>
    <property type="match status" value="5"/>
</dbReference>
<dbReference type="FunFam" id="2.120.10.30:FF:000241">
    <property type="entry name" value="Low-density lipoprotein receptor-related protein 6"/>
    <property type="match status" value="1"/>
</dbReference>
<dbReference type="InterPro" id="IPR009030">
    <property type="entry name" value="Growth_fac_rcpt_cys_sf"/>
</dbReference>
<dbReference type="CDD" id="cd00255">
    <property type="entry name" value="nidG2"/>
    <property type="match status" value="1"/>
</dbReference>
<dbReference type="FunFam" id="2.10.25.10:FF:000038">
    <property type="entry name" value="Fibrillin 2"/>
    <property type="match status" value="1"/>
</dbReference>
<evidence type="ECO:0000256" key="1">
    <source>
        <dbReference type="ARBA" id="ARBA00004498"/>
    </source>
</evidence>
<dbReference type="SUPFAM" id="SSF54511">
    <property type="entry name" value="GFP-like"/>
    <property type="match status" value="1"/>
</dbReference>
<keyword evidence="16" id="KW-1185">Reference proteome</keyword>
<dbReference type="PROSITE" id="PS50026">
    <property type="entry name" value="EGF_3"/>
    <property type="match status" value="11"/>
</dbReference>
<dbReference type="Gene3D" id="2.40.155.10">
    <property type="entry name" value="Green fluorescent protein"/>
    <property type="match status" value="1"/>
</dbReference>
<evidence type="ECO:0000256" key="7">
    <source>
        <dbReference type="ARBA" id="ARBA00022837"/>
    </source>
</evidence>
<dbReference type="InterPro" id="IPR050778">
    <property type="entry name" value="Cueball_EGF_LRP_Nidogen"/>
</dbReference>
<feature type="domain" description="Nidogen G2 beta-barrel" evidence="14">
    <location>
        <begin position="112"/>
        <end position="331"/>
    </location>
</feature>
<protein>
    <submittedName>
        <fullName evidence="15">Nidogen-1</fullName>
    </submittedName>
</protein>
<feature type="domain" description="EGF-like" evidence="13">
    <location>
        <begin position="416"/>
        <end position="456"/>
    </location>
</feature>
<dbReference type="Gene3D" id="2.10.25.10">
    <property type="entry name" value="Laminin"/>
    <property type="match status" value="12"/>
</dbReference>
<feature type="disulfide bond" evidence="10">
    <location>
        <begin position="773"/>
        <end position="790"/>
    </location>
</feature>
<dbReference type="Pfam" id="PF07645">
    <property type="entry name" value="EGF_CA"/>
    <property type="match status" value="2"/>
</dbReference>
<dbReference type="PROSITE" id="PS01186">
    <property type="entry name" value="EGF_2"/>
    <property type="match status" value="7"/>
</dbReference>
<gene>
    <name evidence="15" type="ORF">X975_22970</name>
</gene>
<evidence type="ECO:0000256" key="12">
    <source>
        <dbReference type="SAM" id="MobiDB-lite"/>
    </source>
</evidence>
<dbReference type="Proteomes" id="UP000054359">
    <property type="component" value="Unassembled WGS sequence"/>
</dbReference>
<feature type="domain" description="EGF-like" evidence="13">
    <location>
        <begin position="500"/>
        <end position="541"/>
    </location>
</feature>
<dbReference type="InterPro" id="IPR009017">
    <property type="entry name" value="GFP"/>
</dbReference>
<evidence type="ECO:0000256" key="5">
    <source>
        <dbReference type="ARBA" id="ARBA00022729"/>
    </source>
</evidence>
<name>A0A087TEW0_STEMI</name>
<comment type="subcellular location">
    <subcellularLocation>
        <location evidence="1">Secreted</location>
        <location evidence="1">Extracellular space</location>
        <location evidence="1">Extracellular matrix</location>
    </subcellularLocation>
</comment>
<proteinExistence type="predicted"/>
<dbReference type="CDD" id="cd00054">
    <property type="entry name" value="EGF_CA"/>
    <property type="match status" value="1"/>
</dbReference>